<dbReference type="Proteomes" id="UP000026913">
    <property type="component" value="Chromosome"/>
</dbReference>
<protein>
    <submittedName>
        <fullName evidence="5">Aldehyde dehydrogenase</fullName>
    </submittedName>
</protein>
<dbReference type="Gene3D" id="3.40.309.10">
    <property type="entry name" value="Aldehyde Dehydrogenase, Chain A, domain 2"/>
    <property type="match status" value="1"/>
</dbReference>
<dbReference type="InterPro" id="IPR044148">
    <property type="entry name" value="ALDH_GabD1-like"/>
</dbReference>
<dbReference type="KEGG" id="pman:OU5_5997"/>
<evidence type="ECO:0000256" key="2">
    <source>
        <dbReference type="ARBA" id="ARBA00022857"/>
    </source>
</evidence>
<dbReference type="FunFam" id="3.40.309.10:FF:000010">
    <property type="entry name" value="Gamma-aminobutyraldehyde dehydrogenase"/>
    <property type="match status" value="1"/>
</dbReference>
<comment type="similarity">
    <text evidence="1">Belongs to the aldehyde dehydrogenase family.</text>
</comment>
<feature type="domain" description="Aldehyde dehydrogenase" evidence="4">
    <location>
        <begin position="10"/>
        <end position="458"/>
    </location>
</feature>
<dbReference type="InterPro" id="IPR015590">
    <property type="entry name" value="Aldehyde_DH_dom"/>
</dbReference>
<dbReference type="FunFam" id="3.40.605.10:FF:000012">
    <property type="entry name" value="NAD-dependent succinate-semialdehyde dehydrogenase"/>
    <property type="match status" value="1"/>
</dbReference>
<dbReference type="Gene3D" id="3.40.605.10">
    <property type="entry name" value="Aldehyde Dehydrogenase, Chain A, domain 1"/>
    <property type="match status" value="1"/>
</dbReference>
<dbReference type="AlphaFoldDB" id="A0A024EKC6"/>
<dbReference type="RefSeq" id="WP_010455341.1">
    <property type="nucleotide sequence ID" value="NZ_CP005960.1"/>
</dbReference>
<reference evidence="5 6" key="1">
    <citation type="journal article" date="2012" name="J. Bacteriol.">
        <title>Genome sequence of cold-adapted Pseudomonas mandelii strain JR-1.</title>
        <authorList>
            <person name="Jang S.H."/>
            <person name="Kim J."/>
            <person name="Kim J."/>
            <person name="Hong S."/>
            <person name="Lee C."/>
        </authorList>
    </citation>
    <scope>NUCLEOTIDE SEQUENCE [LARGE SCALE GENOMIC DNA]</scope>
    <source>
        <strain evidence="5 6">JR-1</strain>
    </source>
</reference>
<dbReference type="GO" id="GO:0004777">
    <property type="term" value="F:succinate-semialdehyde dehydrogenase (NAD+) activity"/>
    <property type="evidence" value="ECO:0007669"/>
    <property type="project" value="TreeGrafter"/>
</dbReference>
<dbReference type="InterPro" id="IPR016161">
    <property type="entry name" value="Ald_DH/histidinol_DH"/>
</dbReference>
<evidence type="ECO:0000256" key="1">
    <source>
        <dbReference type="ARBA" id="ARBA00009986"/>
    </source>
</evidence>
<dbReference type="PANTHER" id="PTHR43217:SF1">
    <property type="entry name" value="SUCCINATE SEMIALDEHYDE DEHYDROGENASE [NAD(P)+] SAD"/>
    <property type="match status" value="1"/>
</dbReference>
<dbReference type="InterPro" id="IPR047110">
    <property type="entry name" value="GABD/Sad-like"/>
</dbReference>
<dbReference type="EMBL" id="CP005960">
    <property type="protein sequence ID" value="AHZ73076.1"/>
    <property type="molecule type" value="Genomic_DNA"/>
</dbReference>
<sequence>MTNVSSLTHAISINPATGEQIGHYPFESASALQAALSRAADGFRVWRSAAVAQRSQLLIALAQALRGNAAAMANMITLEMGKPITQARGEIEKCAQLCEWYAEHGPAMLTAEPTLVEGGKARIEYRPLGPILAVMPWNFPIWQVLRGAVPALIAGNTYVLKHAPNVMGSAYLLQEAFKQADFPEGVFEVINVTPEGVSTAIADPRIAAVTLTGSVRAGMAIGAQAGAALKKCVLELGGSDPFIVLDDADLDEAVKAAVIGRYQNTGQVCAAAKRLIVEQGIVEAFTRKFVEATGKLVVGDPLAADTYIGPMARFDLRDELDQQVRDTLEEGATLLLGGKKAEGPGNFYEPTVFKDVTDQMTSFKQELFGPVASIITARDATHALELANDSEFGLAATIYTGNVERAQQMAGELETGGVFINGYCASDPRVTFGGVKKSGFGRELSHFGVREFCNAQTVWLDRR</sequence>
<evidence type="ECO:0000256" key="3">
    <source>
        <dbReference type="ARBA" id="ARBA00023002"/>
    </source>
</evidence>
<dbReference type="SUPFAM" id="SSF53720">
    <property type="entry name" value="ALDH-like"/>
    <property type="match status" value="1"/>
</dbReference>
<gene>
    <name evidence="5" type="ORF">OU5_5997</name>
</gene>
<dbReference type="PROSITE" id="PS00070">
    <property type="entry name" value="ALDEHYDE_DEHYDR_CYS"/>
    <property type="match status" value="1"/>
</dbReference>
<dbReference type="PANTHER" id="PTHR43217">
    <property type="entry name" value="SUCCINATE SEMIALDEHYDE DEHYDROGENASE [NAD(P)+] SAD"/>
    <property type="match status" value="1"/>
</dbReference>
<dbReference type="InterPro" id="IPR016160">
    <property type="entry name" value="Ald_DH_CS_CYS"/>
</dbReference>
<dbReference type="OrthoDB" id="9812625at2"/>
<organism evidence="5 6">
    <name type="scientific">Pseudomonas mandelii JR-1</name>
    <dbReference type="NCBI Taxonomy" id="1147786"/>
    <lineage>
        <taxon>Bacteria</taxon>
        <taxon>Pseudomonadati</taxon>
        <taxon>Pseudomonadota</taxon>
        <taxon>Gammaproteobacteria</taxon>
        <taxon>Pseudomonadales</taxon>
        <taxon>Pseudomonadaceae</taxon>
        <taxon>Pseudomonas</taxon>
    </lineage>
</organism>
<dbReference type="InterPro" id="IPR016162">
    <property type="entry name" value="Ald_DH_N"/>
</dbReference>
<evidence type="ECO:0000313" key="5">
    <source>
        <dbReference type="EMBL" id="AHZ73076.1"/>
    </source>
</evidence>
<dbReference type="HOGENOM" id="CLU_005391_5_1_6"/>
<proteinExistence type="inferred from homology"/>
<dbReference type="InterPro" id="IPR016163">
    <property type="entry name" value="Ald_DH_C"/>
</dbReference>
<keyword evidence="3" id="KW-0560">Oxidoreductase</keyword>
<dbReference type="Pfam" id="PF00171">
    <property type="entry name" value="Aldedh"/>
    <property type="match status" value="1"/>
</dbReference>
<accession>A0A024EKC6</accession>
<name>A0A024EKC6_9PSED</name>
<dbReference type="GO" id="GO:0004030">
    <property type="term" value="F:aldehyde dehydrogenase [NAD(P)+] activity"/>
    <property type="evidence" value="ECO:0007669"/>
    <property type="project" value="InterPro"/>
</dbReference>
<evidence type="ECO:0000313" key="6">
    <source>
        <dbReference type="Proteomes" id="UP000026913"/>
    </source>
</evidence>
<keyword evidence="2" id="KW-0521">NADP</keyword>
<evidence type="ECO:0000259" key="4">
    <source>
        <dbReference type="Pfam" id="PF00171"/>
    </source>
</evidence>
<dbReference type="CDD" id="cd07100">
    <property type="entry name" value="ALDH_SSADH1_GabD1"/>
    <property type="match status" value="1"/>
</dbReference>